<protein>
    <submittedName>
        <fullName evidence="2">Uncharacterized protein</fullName>
    </submittedName>
</protein>
<dbReference type="AlphaFoldDB" id="A0A699JXH9"/>
<gene>
    <name evidence="2" type="ORF">Tci_635057</name>
</gene>
<comment type="caution">
    <text evidence="2">The sequence shown here is derived from an EMBL/GenBank/DDBJ whole genome shotgun (WGS) entry which is preliminary data.</text>
</comment>
<organism evidence="2">
    <name type="scientific">Tanacetum cinerariifolium</name>
    <name type="common">Dalmatian daisy</name>
    <name type="synonym">Chrysanthemum cinerariifolium</name>
    <dbReference type="NCBI Taxonomy" id="118510"/>
    <lineage>
        <taxon>Eukaryota</taxon>
        <taxon>Viridiplantae</taxon>
        <taxon>Streptophyta</taxon>
        <taxon>Embryophyta</taxon>
        <taxon>Tracheophyta</taxon>
        <taxon>Spermatophyta</taxon>
        <taxon>Magnoliopsida</taxon>
        <taxon>eudicotyledons</taxon>
        <taxon>Gunneridae</taxon>
        <taxon>Pentapetalae</taxon>
        <taxon>asterids</taxon>
        <taxon>campanulids</taxon>
        <taxon>Asterales</taxon>
        <taxon>Asteraceae</taxon>
        <taxon>Asteroideae</taxon>
        <taxon>Anthemideae</taxon>
        <taxon>Anthemidinae</taxon>
        <taxon>Tanacetum</taxon>
    </lineage>
</organism>
<name>A0A699JXH9_TANCI</name>
<evidence type="ECO:0000313" key="2">
    <source>
        <dbReference type="EMBL" id="GFA63085.1"/>
    </source>
</evidence>
<reference evidence="2" key="1">
    <citation type="journal article" date="2019" name="Sci. Rep.">
        <title>Draft genome of Tanacetum cinerariifolium, the natural source of mosquito coil.</title>
        <authorList>
            <person name="Yamashiro T."/>
            <person name="Shiraishi A."/>
            <person name="Satake H."/>
            <person name="Nakayama K."/>
        </authorList>
    </citation>
    <scope>NUCLEOTIDE SEQUENCE</scope>
</reference>
<accession>A0A699JXH9</accession>
<dbReference type="EMBL" id="BKCJ010458467">
    <property type="protein sequence ID" value="GFA63085.1"/>
    <property type="molecule type" value="Genomic_DNA"/>
</dbReference>
<proteinExistence type="predicted"/>
<evidence type="ECO:0000256" key="1">
    <source>
        <dbReference type="SAM" id="MobiDB-lite"/>
    </source>
</evidence>
<sequence length="201" mass="21437">MTLPPVILVSNLQSTSQMILPHVHQLLVGTHLIKDCDFYEKQMENKTVGIRVGPVYNRNKVNYQNQSVPQAVLLRTGKVNIPPDRPQPVPTGKPKVSAPVPTGKPKVSTPVPTGKPKVSTPVPTGKPKETPVLATKNEGIFDSGCSRRISLMELSASAIVAVCISRAAATLNSFERKNSGDSDGGLIIRGGMGIGEEVKLA</sequence>
<feature type="region of interest" description="Disordered" evidence="1">
    <location>
        <begin position="78"/>
        <end position="131"/>
    </location>
</feature>